<feature type="region of interest" description="Disordered" evidence="1">
    <location>
        <begin position="1"/>
        <end position="54"/>
    </location>
</feature>
<name>A0A6A5BFE5_NAEFO</name>
<dbReference type="EMBL" id="VFQX01000037">
    <property type="protein sequence ID" value="KAF0976563.1"/>
    <property type="molecule type" value="Genomic_DNA"/>
</dbReference>
<dbReference type="Proteomes" id="UP000444721">
    <property type="component" value="Unassembled WGS sequence"/>
</dbReference>
<feature type="transmembrane region" description="Helical" evidence="2">
    <location>
        <begin position="71"/>
        <end position="94"/>
    </location>
</feature>
<gene>
    <name evidence="3" type="ORF">FDP41_004462</name>
</gene>
<keyword evidence="4" id="KW-1185">Reference proteome</keyword>
<comment type="caution">
    <text evidence="3">The sequence shown here is derived from an EMBL/GenBank/DDBJ whole genome shotgun (WGS) entry which is preliminary data.</text>
</comment>
<accession>A0A6A5BFE5</accession>
<dbReference type="OrthoDB" id="10256766at2759"/>
<dbReference type="OMA" id="LYIVIPW"/>
<evidence type="ECO:0000256" key="1">
    <source>
        <dbReference type="SAM" id="MobiDB-lite"/>
    </source>
</evidence>
<feature type="compositionally biased region" description="Polar residues" evidence="1">
    <location>
        <begin position="1"/>
        <end position="14"/>
    </location>
</feature>
<reference evidence="3 4" key="1">
    <citation type="journal article" date="2019" name="Sci. Rep.">
        <title>Nanopore sequencing improves the draft genome of the human pathogenic amoeba Naegleria fowleri.</title>
        <authorList>
            <person name="Liechti N."/>
            <person name="Schurch N."/>
            <person name="Bruggmann R."/>
            <person name="Wittwer M."/>
        </authorList>
    </citation>
    <scope>NUCLEOTIDE SEQUENCE [LARGE SCALE GENOMIC DNA]</scope>
    <source>
        <strain evidence="3 4">ATCC 30894</strain>
    </source>
</reference>
<dbReference type="GeneID" id="68111680"/>
<dbReference type="RefSeq" id="XP_044561276.1">
    <property type="nucleotide sequence ID" value="XM_044707879.1"/>
</dbReference>
<sequence>MNTTNNSRTSLWHVSSSSSNGIRSFSTKSGNCSSNSSNERKQSEEENSRNSSPSSWILNRIRGSFPTNRELFQMFITIIALISGTLFFTSDYFLNLLVQSSMRLLEWDKYLSYESISGCFFCGSMKIHNLSVKDFQVTPHHVVNGKVENLYIVIPWYLIAKECVIKYFKPNRPTYLYIPRFVAIGGDIHFKNHEEQNDINVLPQNLGFDTLVMEGIGVFDMNINMNDSADHVFVDRFEVFHTLSFHKSGSTNFYPFAVFSKGKFTVNQDNIIHVNIYHDDTSKSFENSGSDDYWTWRHENTPQLCSQWTITNSDNSFVVLCKYHDKSIQIQTHLNNDDTIVHSLSIPHQHFTFHKSYQFISPYLKRNNNNTKTFFTAASN</sequence>
<dbReference type="VEuPathDB" id="AmoebaDB:FDP41_004462"/>
<dbReference type="VEuPathDB" id="AmoebaDB:NF0032450"/>
<proteinExistence type="predicted"/>
<keyword evidence="2" id="KW-1133">Transmembrane helix</keyword>
<dbReference type="AlphaFoldDB" id="A0A6A5BFE5"/>
<evidence type="ECO:0000256" key="2">
    <source>
        <dbReference type="SAM" id="Phobius"/>
    </source>
</evidence>
<feature type="compositionally biased region" description="Low complexity" evidence="1">
    <location>
        <begin position="15"/>
        <end position="37"/>
    </location>
</feature>
<evidence type="ECO:0008006" key="5">
    <source>
        <dbReference type="Google" id="ProtNLM"/>
    </source>
</evidence>
<organism evidence="3 4">
    <name type="scientific">Naegleria fowleri</name>
    <name type="common">Brain eating amoeba</name>
    <dbReference type="NCBI Taxonomy" id="5763"/>
    <lineage>
        <taxon>Eukaryota</taxon>
        <taxon>Discoba</taxon>
        <taxon>Heterolobosea</taxon>
        <taxon>Tetramitia</taxon>
        <taxon>Eutetramitia</taxon>
        <taxon>Vahlkampfiidae</taxon>
        <taxon>Naegleria</taxon>
    </lineage>
</organism>
<evidence type="ECO:0000313" key="3">
    <source>
        <dbReference type="EMBL" id="KAF0976563.1"/>
    </source>
</evidence>
<protein>
    <recommendedName>
        <fullName evidence="5">Transmembrane protein</fullName>
    </recommendedName>
</protein>
<feature type="compositionally biased region" description="Basic and acidic residues" evidence="1">
    <location>
        <begin position="38"/>
        <end position="48"/>
    </location>
</feature>
<evidence type="ECO:0000313" key="4">
    <source>
        <dbReference type="Proteomes" id="UP000444721"/>
    </source>
</evidence>
<keyword evidence="2" id="KW-0472">Membrane</keyword>
<dbReference type="VEuPathDB" id="AmoebaDB:NfTy_083390"/>
<keyword evidence="2" id="KW-0812">Transmembrane</keyword>